<dbReference type="VEuPathDB" id="FungiDB:I7I53_04581"/>
<dbReference type="EMBL" id="DS990639">
    <property type="protein sequence ID" value="EGC45733.1"/>
    <property type="molecule type" value="Genomic_DNA"/>
</dbReference>
<dbReference type="Proteomes" id="UP000008142">
    <property type="component" value="Unassembled WGS sequence"/>
</dbReference>
<proteinExistence type="predicted"/>
<evidence type="ECO:0000313" key="1">
    <source>
        <dbReference type="EMBL" id="EGC45733.1"/>
    </source>
</evidence>
<organism evidence="2">
    <name type="scientific">Ajellomyces capsulatus (strain H88)</name>
    <name type="common">Darling's disease fungus</name>
    <name type="synonym">Histoplasma capsulatum</name>
    <dbReference type="NCBI Taxonomy" id="544711"/>
    <lineage>
        <taxon>Eukaryota</taxon>
        <taxon>Fungi</taxon>
        <taxon>Dikarya</taxon>
        <taxon>Ascomycota</taxon>
        <taxon>Pezizomycotina</taxon>
        <taxon>Eurotiomycetes</taxon>
        <taxon>Eurotiomycetidae</taxon>
        <taxon>Onygenales</taxon>
        <taxon>Ajellomycetaceae</taxon>
        <taxon>Histoplasma</taxon>
    </lineage>
</organism>
<reference evidence="2" key="1">
    <citation type="submission" date="2008-07" db="EMBL/GenBank/DDBJ databases">
        <title>Annotation of Ajellomyces capsulatus strain H88.</title>
        <authorList>
            <person name="Champion M."/>
            <person name="Cuomo C."/>
            <person name="Ma L.-J."/>
            <person name="Henn M.R."/>
            <person name="Sil A."/>
            <person name="Goldman B."/>
            <person name="Young S.K."/>
            <person name="Kodira C.D."/>
            <person name="Zeng Q."/>
            <person name="Koehrsen M."/>
            <person name="Alvarado L."/>
            <person name="Berlin A."/>
            <person name="Borenstein D."/>
            <person name="Chen Z."/>
            <person name="Engels R."/>
            <person name="Freedman E."/>
            <person name="Gellesch M."/>
            <person name="Goldberg J."/>
            <person name="Griggs A."/>
            <person name="Gujja S."/>
            <person name="Heiman D."/>
            <person name="Hepburn T."/>
            <person name="Howarth C."/>
            <person name="Jen D."/>
            <person name="Larson L."/>
            <person name="Lewis B."/>
            <person name="Mehta T."/>
            <person name="Park D."/>
            <person name="Pearson M."/>
            <person name="Roberts A."/>
            <person name="Saif S."/>
            <person name="Shea T."/>
            <person name="Shenoy N."/>
            <person name="Sisk P."/>
            <person name="Stolte C."/>
            <person name="Sykes S."/>
            <person name="Walk T."/>
            <person name="White J."/>
            <person name="Yandava C."/>
            <person name="Klein B."/>
            <person name="McEwen J.G."/>
            <person name="Puccia R."/>
            <person name="Goldman G.H."/>
            <person name="Felipe M.S."/>
            <person name="Nino-Vega G."/>
            <person name="San-Blas G."/>
            <person name="Taylor J."/>
            <person name="Mendoza L."/>
            <person name="Galagan J."/>
            <person name="Nusbaum C."/>
            <person name="Birren B."/>
        </authorList>
    </citation>
    <scope>NUCLEOTIDE SEQUENCE [LARGE SCALE GENOMIC DNA]</scope>
    <source>
        <strain evidence="2">H88</strain>
    </source>
</reference>
<dbReference type="AlphaFoldDB" id="F0UJD7"/>
<dbReference type="OrthoDB" id="10344790at2759"/>
<evidence type="ECO:0000313" key="2">
    <source>
        <dbReference type="Proteomes" id="UP000008142"/>
    </source>
</evidence>
<name>F0UJD7_AJEC8</name>
<sequence length="139" mass="15545">MSNQPSRDPQIPHFAVVESLSPGVQEYFQARKTIFRKMLASLESCITNFGPCPLQFPRPAIRGSQFETDSSPRHKLQEDEPLRKAMLSFLRTQLGQSGGEIGRVIGGKLNQSCIGLCLSDNDYNHRSWPVSQSSHHHPA</sequence>
<protein>
    <submittedName>
        <fullName evidence="1">Predicted protein</fullName>
    </submittedName>
</protein>
<accession>F0UJD7</accession>
<dbReference type="HOGENOM" id="CLU_1844522_0_0_1"/>
<gene>
    <name evidence="1" type="ORF">HCEG_04948</name>
</gene>